<dbReference type="GO" id="GO:0008270">
    <property type="term" value="F:zinc ion binding"/>
    <property type="evidence" value="ECO:0007669"/>
    <property type="project" value="UniProtKB-KW"/>
</dbReference>
<dbReference type="InterPro" id="IPR003604">
    <property type="entry name" value="Matrin/U1-like-C_Znf_C2H2"/>
</dbReference>
<feature type="domain" description="C2H2-type" evidence="18">
    <location>
        <begin position="245"/>
        <end position="269"/>
    </location>
</feature>
<evidence type="ECO:0000259" key="18">
    <source>
        <dbReference type="SMART" id="SM00355"/>
    </source>
</evidence>
<dbReference type="Proteomes" id="UP000812440">
    <property type="component" value="Chromosome 5"/>
</dbReference>
<keyword evidence="13" id="KW-0539">Nucleus</keyword>
<evidence type="ECO:0000256" key="15">
    <source>
        <dbReference type="ARBA" id="ARBA00066226"/>
    </source>
</evidence>
<evidence type="ECO:0000256" key="17">
    <source>
        <dbReference type="SAM" id="MobiDB-lite"/>
    </source>
</evidence>
<feature type="domain" description="C2H2-type" evidence="18">
    <location>
        <begin position="148"/>
        <end position="172"/>
    </location>
</feature>
<feature type="domain" description="C2H2-type" evidence="18">
    <location>
        <begin position="72"/>
        <end position="96"/>
    </location>
</feature>
<comment type="subunit">
    <text evidence="15">Interacts with dsRNA.</text>
</comment>
<comment type="subcellular location">
    <subcellularLocation>
        <location evidence="1">Nucleus</location>
        <location evidence="1">Nucleolus</location>
    </subcellularLocation>
</comment>
<dbReference type="AlphaFoldDB" id="A0A8T2JRX1"/>
<comment type="caution">
    <text evidence="20">The sequence shown here is derived from an EMBL/GenBank/DDBJ whole genome shotgun (WGS) entry which is preliminary data.</text>
</comment>
<dbReference type="EMBL" id="JAACNH010000004">
    <property type="protein sequence ID" value="KAG8445166.1"/>
    <property type="molecule type" value="Genomic_DNA"/>
</dbReference>
<name>A0A8T2JRX1_9PIPI</name>
<dbReference type="Pfam" id="PF12171">
    <property type="entry name" value="zf-C2H2_jaz"/>
    <property type="match status" value="1"/>
</dbReference>
<dbReference type="FunFam" id="3.30.160.60:FF:000285">
    <property type="entry name" value="Zinc finger matrin-type protein 3"/>
    <property type="match status" value="1"/>
</dbReference>
<feature type="domain" description="U1-type" evidence="19">
    <location>
        <begin position="242"/>
        <end position="276"/>
    </location>
</feature>
<dbReference type="Gene3D" id="3.30.160.60">
    <property type="entry name" value="Classic Zinc Finger"/>
    <property type="match status" value="3"/>
</dbReference>
<evidence type="ECO:0000256" key="4">
    <source>
        <dbReference type="ARBA" id="ARBA00022703"/>
    </source>
</evidence>
<dbReference type="Pfam" id="PF12874">
    <property type="entry name" value="zf-met"/>
    <property type="match status" value="2"/>
</dbReference>
<evidence type="ECO:0000256" key="9">
    <source>
        <dbReference type="ARBA" id="ARBA00022833"/>
    </source>
</evidence>
<dbReference type="InterPro" id="IPR022755">
    <property type="entry name" value="Znf_C2H2_jaz"/>
</dbReference>
<dbReference type="InterPro" id="IPR013087">
    <property type="entry name" value="Znf_C2H2_type"/>
</dbReference>
<proteinExistence type="predicted"/>
<dbReference type="SUPFAM" id="SSF57667">
    <property type="entry name" value="beta-beta-alpha zinc fingers"/>
    <property type="match status" value="3"/>
</dbReference>
<keyword evidence="5" id="KW-0479">Metal-binding</keyword>
<feature type="compositionally biased region" description="Basic and acidic residues" evidence="17">
    <location>
        <begin position="267"/>
        <end position="282"/>
    </location>
</feature>
<evidence type="ECO:0000259" key="19">
    <source>
        <dbReference type="SMART" id="SM00451"/>
    </source>
</evidence>
<keyword evidence="3" id="KW-0341">Growth regulation</keyword>
<reference evidence="20" key="1">
    <citation type="thesis" date="2020" institute="ProQuest LLC" country="789 East Eisenhower Parkway, Ann Arbor, MI, USA">
        <title>Comparative Genomics and Chromosome Evolution.</title>
        <authorList>
            <person name="Mudd A.B."/>
        </authorList>
    </citation>
    <scope>NUCLEOTIDE SEQUENCE</scope>
    <source>
        <strain evidence="20">Female2</strain>
        <tissue evidence="20">Blood</tissue>
    </source>
</reference>
<evidence type="ECO:0000256" key="5">
    <source>
        <dbReference type="ARBA" id="ARBA00022723"/>
    </source>
</evidence>
<evidence type="ECO:0000256" key="14">
    <source>
        <dbReference type="ARBA" id="ARBA00054392"/>
    </source>
</evidence>
<keyword evidence="7" id="KW-0227">DNA damage</keyword>
<dbReference type="PANTHER" id="PTHR46786:SF1">
    <property type="entry name" value="ZINC FINGER MATRIN-TYPE PROTEIN 3"/>
    <property type="match status" value="1"/>
</dbReference>
<dbReference type="SMART" id="SM00451">
    <property type="entry name" value="ZnF_U1"/>
    <property type="match status" value="3"/>
</dbReference>
<evidence type="ECO:0000256" key="16">
    <source>
        <dbReference type="ARBA" id="ARBA00067763"/>
    </source>
</evidence>
<keyword evidence="21" id="KW-1185">Reference proteome</keyword>
<dbReference type="GO" id="GO:0015031">
    <property type="term" value="P:protein transport"/>
    <property type="evidence" value="ECO:0007669"/>
    <property type="project" value="UniProtKB-KW"/>
</dbReference>
<dbReference type="FunFam" id="3.30.160.60:FF:000612">
    <property type="entry name" value="Zinc finger matrin-type protein 3"/>
    <property type="match status" value="1"/>
</dbReference>
<evidence type="ECO:0000313" key="20">
    <source>
        <dbReference type="EMBL" id="KAG8445166.1"/>
    </source>
</evidence>
<keyword evidence="4" id="KW-0053">Apoptosis</keyword>
<evidence type="ECO:0000256" key="11">
    <source>
        <dbReference type="ARBA" id="ARBA00022927"/>
    </source>
</evidence>
<dbReference type="PANTHER" id="PTHR46786">
    <property type="entry name" value="ZINC FINGER MATRIN-TYPE PROTEIN 3"/>
    <property type="match status" value="1"/>
</dbReference>
<feature type="domain" description="U1-type" evidence="19">
    <location>
        <begin position="145"/>
        <end position="179"/>
    </location>
</feature>
<evidence type="ECO:0000256" key="13">
    <source>
        <dbReference type="ARBA" id="ARBA00023242"/>
    </source>
</evidence>
<keyword evidence="2" id="KW-0813">Transport</keyword>
<comment type="function">
    <text evidence="14">Acts as a bona fide target gene of p53/TP53. May play a role in the TP53-dependent growth regulatory pathway. May contribute to TP53-mediated apoptosis by regulation of TP53 expression and translocation to the nucleus and nucleolus.</text>
</comment>
<evidence type="ECO:0000256" key="8">
    <source>
        <dbReference type="ARBA" id="ARBA00022771"/>
    </source>
</evidence>
<keyword evidence="6" id="KW-0677">Repeat</keyword>
<dbReference type="GO" id="GO:0006915">
    <property type="term" value="P:apoptotic process"/>
    <property type="evidence" value="ECO:0007669"/>
    <property type="project" value="UniProtKB-KW"/>
</dbReference>
<dbReference type="GO" id="GO:0005730">
    <property type="term" value="C:nucleolus"/>
    <property type="evidence" value="ECO:0007669"/>
    <property type="project" value="UniProtKB-SubCell"/>
</dbReference>
<evidence type="ECO:0000256" key="3">
    <source>
        <dbReference type="ARBA" id="ARBA00022604"/>
    </source>
</evidence>
<protein>
    <recommendedName>
        <fullName evidence="16">Zinc finger matrin-type protein 3</fullName>
    </recommendedName>
</protein>
<keyword evidence="8" id="KW-0863">Zinc-finger</keyword>
<keyword evidence="12" id="KW-0811">Translocation</keyword>
<sequence length="288" mass="32408">MIVLQHANPTPHAEHSAFHSSLEMGKRQIVIPIPSKSQPFIPSHPATLDVTQDEELEVLEQDPSLEDLCKPLSCKLCNVTLNSAQQAQAHYQGKNHNKKLRNYTASSSCPASSRMIHTLEMTSPQTVASPNMNSPKIGGRVILATENDYCKLCDASFSSPVVAQAHYQGKNHAKRLRLAETPINTFMDSAESKRKIRKEASEHKMMQTRKNACMVQNNSGPYFNPRSRQRIPRDLAMCVTPSGQFYCSMCNAGASEETEFRQHLETKQHKSKVSEQRYRSEMENLGYM</sequence>
<evidence type="ECO:0000256" key="12">
    <source>
        <dbReference type="ARBA" id="ARBA00023010"/>
    </source>
</evidence>
<organism evidence="20 21">
    <name type="scientific">Hymenochirus boettgeri</name>
    <name type="common">Congo dwarf clawed frog</name>
    <dbReference type="NCBI Taxonomy" id="247094"/>
    <lineage>
        <taxon>Eukaryota</taxon>
        <taxon>Metazoa</taxon>
        <taxon>Chordata</taxon>
        <taxon>Craniata</taxon>
        <taxon>Vertebrata</taxon>
        <taxon>Euteleostomi</taxon>
        <taxon>Amphibia</taxon>
        <taxon>Batrachia</taxon>
        <taxon>Anura</taxon>
        <taxon>Pipoidea</taxon>
        <taxon>Pipidae</taxon>
        <taxon>Pipinae</taxon>
        <taxon>Hymenochirus</taxon>
    </lineage>
</organism>
<gene>
    <name evidence="20" type="ORF">GDO86_010077</name>
</gene>
<evidence type="ECO:0000256" key="7">
    <source>
        <dbReference type="ARBA" id="ARBA00022763"/>
    </source>
</evidence>
<dbReference type="EMBL" id="JAACNH010000004">
    <property type="protein sequence ID" value="KAG8445165.1"/>
    <property type="molecule type" value="Genomic_DNA"/>
</dbReference>
<feature type="domain" description="U1-type" evidence="19">
    <location>
        <begin position="69"/>
        <end position="103"/>
    </location>
</feature>
<evidence type="ECO:0000256" key="6">
    <source>
        <dbReference type="ARBA" id="ARBA00022737"/>
    </source>
</evidence>
<feature type="region of interest" description="Disordered" evidence="17">
    <location>
        <begin position="267"/>
        <end position="288"/>
    </location>
</feature>
<evidence type="ECO:0000256" key="1">
    <source>
        <dbReference type="ARBA" id="ARBA00004604"/>
    </source>
</evidence>
<accession>A0A8T2JRX1</accession>
<dbReference type="InterPro" id="IPR036236">
    <property type="entry name" value="Znf_C2H2_sf"/>
</dbReference>
<keyword evidence="10" id="KW-0694">RNA-binding</keyword>
<keyword evidence="11" id="KW-0653">Protein transport</keyword>
<dbReference type="OrthoDB" id="434647at2759"/>
<evidence type="ECO:0000313" key="21">
    <source>
        <dbReference type="Proteomes" id="UP000812440"/>
    </source>
</evidence>
<dbReference type="GO" id="GO:0006974">
    <property type="term" value="P:DNA damage response"/>
    <property type="evidence" value="ECO:0007669"/>
    <property type="project" value="UniProtKB-KW"/>
</dbReference>
<evidence type="ECO:0000256" key="2">
    <source>
        <dbReference type="ARBA" id="ARBA00022448"/>
    </source>
</evidence>
<dbReference type="SMART" id="SM00355">
    <property type="entry name" value="ZnF_C2H2"/>
    <property type="match status" value="3"/>
</dbReference>
<keyword evidence="9" id="KW-0862">Zinc</keyword>
<dbReference type="GO" id="GO:0003723">
    <property type="term" value="F:RNA binding"/>
    <property type="evidence" value="ECO:0007669"/>
    <property type="project" value="UniProtKB-KW"/>
</dbReference>
<dbReference type="InterPro" id="IPR052644">
    <property type="entry name" value="ZMAT3"/>
</dbReference>
<evidence type="ECO:0000256" key="10">
    <source>
        <dbReference type="ARBA" id="ARBA00022884"/>
    </source>
</evidence>